<dbReference type="InterPro" id="IPR004104">
    <property type="entry name" value="Gfo/Idh/MocA-like_OxRdtase_C"/>
</dbReference>
<evidence type="ECO:0000259" key="2">
    <source>
        <dbReference type="Pfam" id="PF01408"/>
    </source>
</evidence>
<sequence>MINIAYVGFGKSTNRYHLPYLKLRLDHFNVRRIITPTLGKRAVEQAAWEATGTIFSTDIEDIVNDDKVDLVVVVTPSASHYQIAKTLLAAGKNVIVDKPMATNYDEAKTLVNLANKNNVLLMPYQSRRFDSDFLTVKKVLADGYLGRLVDLEVHMDHYRPNDGLQNGSSIDGALYDHGVHLIDQVVSLFGKPKAATYDLRSARILDSQVTDQIEVNLFYDKAFKATVQTTEVAAIQYPKWQLRGTKGTFIKYQVDEQENDLKTGILPGEPGFGLDVPQNYGKLVYFNQSGDRIEKYIPSVSGDYGRIYDNIFDTLTTGSKKLVSDEQMLTVMQLLDVGQQHISPHTEFFS</sequence>
<dbReference type="PANTHER" id="PTHR43708:SF7">
    <property type="entry name" value="OXIDOREDUCTASE"/>
    <property type="match status" value="1"/>
</dbReference>
<gene>
    <name evidence="4" type="ORF">FGL89_01200</name>
</gene>
<evidence type="ECO:0000313" key="4">
    <source>
        <dbReference type="EMBL" id="QEA32849.1"/>
    </source>
</evidence>
<dbReference type="InterPro" id="IPR036291">
    <property type="entry name" value="NAD(P)-bd_dom_sf"/>
</dbReference>
<dbReference type="Proteomes" id="UP000321332">
    <property type="component" value="Chromosome"/>
</dbReference>
<evidence type="ECO:0000259" key="3">
    <source>
        <dbReference type="Pfam" id="PF02894"/>
    </source>
</evidence>
<dbReference type="Pfam" id="PF01408">
    <property type="entry name" value="GFO_IDH_MocA"/>
    <property type="match status" value="1"/>
</dbReference>
<dbReference type="PANTHER" id="PTHR43708">
    <property type="entry name" value="CONSERVED EXPRESSED OXIDOREDUCTASE (EUROFUNG)"/>
    <property type="match status" value="1"/>
</dbReference>
<feature type="domain" description="Gfo/Idh/MocA-like oxidoreductase C-terminal" evidence="3">
    <location>
        <begin position="137"/>
        <end position="342"/>
    </location>
</feature>
<dbReference type="GeneID" id="61186338"/>
<dbReference type="InterPro" id="IPR051317">
    <property type="entry name" value="Gfo/Idh/MocA_oxidoreduct"/>
</dbReference>
<evidence type="ECO:0000313" key="5">
    <source>
        <dbReference type="Proteomes" id="UP000321332"/>
    </source>
</evidence>
<evidence type="ECO:0000256" key="1">
    <source>
        <dbReference type="ARBA" id="ARBA00010928"/>
    </source>
</evidence>
<dbReference type="AlphaFoldDB" id="A0AAE6IJ57"/>
<name>A0AAE6IJ57_LEUCA</name>
<dbReference type="GO" id="GO:0000166">
    <property type="term" value="F:nucleotide binding"/>
    <property type="evidence" value="ECO:0007669"/>
    <property type="project" value="InterPro"/>
</dbReference>
<proteinExistence type="inferred from homology"/>
<dbReference type="Pfam" id="PF02894">
    <property type="entry name" value="GFO_IDH_MocA_C"/>
    <property type="match status" value="1"/>
</dbReference>
<dbReference type="Gene3D" id="3.40.50.720">
    <property type="entry name" value="NAD(P)-binding Rossmann-like Domain"/>
    <property type="match status" value="1"/>
</dbReference>
<dbReference type="EMBL" id="CP042374">
    <property type="protein sequence ID" value="QEA32849.1"/>
    <property type="molecule type" value="Genomic_DNA"/>
</dbReference>
<organism evidence="4 5">
    <name type="scientific">Leuconostoc carnosum</name>
    <dbReference type="NCBI Taxonomy" id="1252"/>
    <lineage>
        <taxon>Bacteria</taxon>
        <taxon>Bacillati</taxon>
        <taxon>Bacillota</taxon>
        <taxon>Bacilli</taxon>
        <taxon>Lactobacillales</taxon>
        <taxon>Lactobacillaceae</taxon>
        <taxon>Leuconostoc</taxon>
    </lineage>
</organism>
<dbReference type="Gene3D" id="3.30.360.10">
    <property type="entry name" value="Dihydrodipicolinate Reductase, domain 2"/>
    <property type="match status" value="1"/>
</dbReference>
<reference evidence="4 5" key="1">
    <citation type="submission" date="2019-06" db="EMBL/GenBank/DDBJ databases">
        <title>Genome analyses of bacteria isolated from kimchi.</title>
        <authorList>
            <person name="Lee S."/>
            <person name="Ahn S."/>
            <person name="Roh S."/>
        </authorList>
    </citation>
    <scope>NUCLEOTIDE SEQUENCE [LARGE SCALE GENOMIC DNA]</scope>
    <source>
        <strain evidence="4 5">CBA3620</strain>
    </source>
</reference>
<protein>
    <submittedName>
        <fullName evidence="4">Oxidoreductase</fullName>
    </submittedName>
</protein>
<feature type="domain" description="Gfo/Idh/MocA-like oxidoreductase N-terminal" evidence="2">
    <location>
        <begin position="2"/>
        <end position="123"/>
    </location>
</feature>
<dbReference type="InterPro" id="IPR000683">
    <property type="entry name" value="Gfo/Idh/MocA-like_OxRdtase_N"/>
</dbReference>
<accession>A0AAE6IJ57</accession>
<dbReference type="RefSeq" id="WP_135197374.1">
    <property type="nucleotide sequence ID" value="NZ_BPKR01000014.1"/>
</dbReference>
<dbReference type="SUPFAM" id="SSF51735">
    <property type="entry name" value="NAD(P)-binding Rossmann-fold domains"/>
    <property type="match status" value="1"/>
</dbReference>
<comment type="similarity">
    <text evidence="1">Belongs to the Gfo/Idh/MocA family.</text>
</comment>